<accession>A0ABV2RAS9</accession>
<dbReference type="EMBL" id="JBEPTF010000002">
    <property type="protein sequence ID" value="MET4683678.1"/>
    <property type="molecule type" value="Genomic_DNA"/>
</dbReference>
<sequence length="1830" mass="191461">MADGSLPIVVSPKPFGDDAFELTMVEGVTVRRMLAKAIESGLPAEVLPRTEIYIDGLRLPRDEALDYVLRAGQVVNVVVEPLGGGGGGRKDIGQILLQVAIIAISAWIGGPTGPLKAWPLIARVAAAAAVQVIGSMAVNAIFAPDKQTAKANDRYALQSASNQYRPWGPQPIALGEVVAAPDLAAKTFTQGHGEDVWLYGILGVHRGPCEVSEIKIGDTLVSTMGAADWRMVAHLTPGPRTFSLYPNDVDQIDFQEELQATPTSATPWIRAASSDGSRFDLDFFLPGGLHFQKDDGRVLSVTVSVGVRYRPINQAGTATGPWQTGPTWTQTAATKDPIRVTHSINLPHGRYEFELTRSRPADDNTKRRDQVYITAIKSVAFRKPIVDEELSIIEFAVRATAINQGGLAPITMRIKPLCPTWTGGAWGPAVPTSNPAALLRWLLTGPAPAKPLALAQADTRLRTWSNLCDQYGWTSHVYLTETKTQQEAMQILERAGRASVFWDGTQSVASPWVDKPAANQMFTAENLKDYRSELVYSEPVHALRVEFLNFDKSGEPDEVFVYADGYGETADPSKGIQAASLIESMQLDGQATPARAWKDGRWALGQRIHQRRIDTWSVDIEFLQSRYGNRVGLARLKVAGATARVRVRRWNAAQTKVIGLRLSQPVQMAPGQDYAVDMRTPLAVHTAVRVVNAADAAGKVIEVRELTFVAERDASVSPRAGDLIAFGKPEEITDDLEIVAIEPGENLTAVLTGVRYVAPLLMAGETGPIPPLPSRLSGDRQANPPTPTLLGVQQDANGVRVSFDLPTWRGSPISAFSVRWRSKTEAGGLGGWTALPALDASARELRTPPIEEAPSEGAVASRAEIEIVATTVDGRASRPLSVTVVRPLPAKPRASVWSVTAKGAAADGTSQPILIVTGEINDPAVASVLIQWGLAETGPWTEAYSGPPLTKALEIPGLLPGVEYWVAVTMLSATGLPSEHLVIGPRTPGQLVSGDTTHMGGEPVSTILDRLTGVEDISAANAAAVADLDGRVDDTITAAEAAIAAGQAADLAVLKAGEAGGAASAANISAGIATTKAGEAGNSAAASNAARLTAEAARDQSQGAATASVASAANAAAAAGAAEDWAEASEGASVSSAASAGQAQAFRNQASDARDGAVAAQVAAGVSASTAQLTAAKTMPDRVSEASNFYGVTDPGLWVTPEQTTPMAVGSNTSTSEQGVVRQFTTPTAVMTRGWLKIEAGRTYRFTVTTRIITGGANNAVRNGFSLYRGDGQLVGWHYENAARPAPGGWITYTRTVTGDTLLGIAPTGAYVRGWVQSAADASGAAISGVVWQASVLRLEDVTESASAANSAAIATAAKASATASEASASISANLAVSAANARQNLVPNSTGLAGMRDWISDPAHPPVVAEPAATDGARFIWYGPGAGAHTAKAWSVDLDYGPGYLTSLSAEVFSARMISGSIRVYIVFLNAAGGAIDYAVAEAYGSTDAWVSVKREGFVSPAGTAKIRVVMDTYAASWTTPYPVAAWRKIKVENGATATPWNDYANDRAQAAQLSIVGAVAADAQNRLSTVRFDVAGGAGGDPFEVSLRADASGSLAMITATALRFRNILGGAAVDVLKLIGGAAHFAGEVFIGALGQIKIDPSLGAIIWNKDSTRLVIGAGIGAGGQNLLAWFGANTVAPAAMTKANASFFLSSDAPGIGGNNLRTNQIRQATVASQSLAVGANDMMAVDFGYTLTNSNFVLTLDLSHTGSGSYAASGKIMSANLDGSDEVELYSGGHVGQGGPQNRLIDMAIVPSPRNGPRKVFLRLNMTSGPINIVSGKLTVFHLG</sequence>
<gene>
    <name evidence="2" type="ORF">ABIE19_001608</name>
</gene>
<keyword evidence="3" id="KW-1185">Reference proteome</keyword>
<dbReference type="RefSeq" id="WP_354088636.1">
    <property type="nucleotide sequence ID" value="NZ_JBEPTF010000002.1"/>
</dbReference>
<dbReference type="InterPro" id="IPR055385">
    <property type="entry name" value="GpJ_HDII-ins2"/>
</dbReference>
<evidence type="ECO:0000259" key="1">
    <source>
        <dbReference type="Pfam" id="PF24801"/>
    </source>
</evidence>
<comment type="caution">
    <text evidence="2">The sequence shown here is derived from an EMBL/GenBank/DDBJ whole genome shotgun (WGS) entry which is preliminary data.</text>
</comment>
<dbReference type="Pfam" id="PF24801">
    <property type="entry name" value="FNIII-A_GpJ"/>
    <property type="match status" value="1"/>
</dbReference>
<dbReference type="InterPro" id="IPR036116">
    <property type="entry name" value="FN3_sf"/>
</dbReference>
<dbReference type="PANTHER" id="PTHR12460">
    <property type="entry name" value="CYCLIN-DEPENDENT KINASE INHIBITOR-RELATED PROTEIN"/>
    <property type="match status" value="1"/>
</dbReference>
<dbReference type="SUPFAM" id="SSF49265">
    <property type="entry name" value="Fibronectin type III"/>
    <property type="match status" value="1"/>
</dbReference>
<dbReference type="PANTHER" id="PTHR12460:SF38">
    <property type="entry name" value="KINETOPLAST-ASSOCIATED PROTEIN-LIKE PROTEIN"/>
    <property type="match status" value="1"/>
</dbReference>
<evidence type="ECO:0000313" key="2">
    <source>
        <dbReference type="EMBL" id="MET4683678.1"/>
    </source>
</evidence>
<proteinExistence type="predicted"/>
<evidence type="ECO:0000313" key="3">
    <source>
        <dbReference type="Proteomes" id="UP001549313"/>
    </source>
</evidence>
<feature type="domain" description="Tip attachment protein J HDII-ins2" evidence="1">
    <location>
        <begin position="262"/>
        <end position="380"/>
    </location>
</feature>
<reference evidence="2 3" key="1">
    <citation type="submission" date="2024-06" db="EMBL/GenBank/DDBJ databases">
        <title>Sorghum-associated microbial communities from plants grown in Nebraska, USA.</title>
        <authorList>
            <person name="Schachtman D."/>
        </authorList>
    </citation>
    <scope>NUCLEOTIDE SEQUENCE [LARGE SCALE GENOMIC DNA]</scope>
    <source>
        <strain evidence="2 3">2814</strain>
    </source>
</reference>
<name>A0ABV2RAS9_9CAUL</name>
<protein>
    <recommendedName>
        <fullName evidence="1">Tip attachment protein J HDII-ins2 domain-containing protein</fullName>
    </recommendedName>
</protein>
<dbReference type="Proteomes" id="UP001549313">
    <property type="component" value="Unassembled WGS sequence"/>
</dbReference>
<organism evidence="2 3">
    <name type="scientific">Brevundimonas faecalis</name>
    <dbReference type="NCBI Taxonomy" id="947378"/>
    <lineage>
        <taxon>Bacteria</taxon>
        <taxon>Pseudomonadati</taxon>
        <taxon>Pseudomonadota</taxon>
        <taxon>Alphaproteobacteria</taxon>
        <taxon>Caulobacterales</taxon>
        <taxon>Caulobacteraceae</taxon>
        <taxon>Brevundimonas</taxon>
    </lineage>
</organism>